<reference evidence="2" key="1">
    <citation type="submission" date="2023-07" db="EMBL/GenBank/DDBJ databases">
        <title>draft genome sequence of fig (Ficus carica).</title>
        <authorList>
            <person name="Takahashi T."/>
            <person name="Nishimura K."/>
        </authorList>
    </citation>
    <scope>NUCLEOTIDE SEQUENCE</scope>
</reference>
<evidence type="ECO:0000256" key="1">
    <source>
        <dbReference type="SAM" id="MobiDB-lite"/>
    </source>
</evidence>
<sequence length="64" mass="7229">MPKLVQVMAEQAQISEEDTTKACDPNFDDCNPEEVASKARDPDFDDQDPEEIAKKSCNLDFVYC</sequence>
<protein>
    <submittedName>
        <fullName evidence="2">Uncharacterized protein</fullName>
    </submittedName>
</protein>
<organism evidence="2 3">
    <name type="scientific">Ficus carica</name>
    <name type="common">Common fig</name>
    <dbReference type="NCBI Taxonomy" id="3494"/>
    <lineage>
        <taxon>Eukaryota</taxon>
        <taxon>Viridiplantae</taxon>
        <taxon>Streptophyta</taxon>
        <taxon>Embryophyta</taxon>
        <taxon>Tracheophyta</taxon>
        <taxon>Spermatophyta</taxon>
        <taxon>Magnoliopsida</taxon>
        <taxon>eudicotyledons</taxon>
        <taxon>Gunneridae</taxon>
        <taxon>Pentapetalae</taxon>
        <taxon>rosids</taxon>
        <taxon>fabids</taxon>
        <taxon>Rosales</taxon>
        <taxon>Moraceae</taxon>
        <taxon>Ficeae</taxon>
        <taxon>Ficus</taxon>
    </lineage>
</organism>
<dbReference type="Proteomes" id="UP001187192">
    <property type="component" value="Unassembled WGS sequence"/>
</dbReference>
<evidence type="ECO:0000313" key="3">
    <source>
        <dbReference type="Proteomes" id="UP001187192"/>
    </source>
</evidence>
<keyword evidence="3" id="KW-1185">Reference proteome</keyword>
<gene>
    <name evidence="2" type="ORF">TIFTF001_019335</name>
</gene>
<name>A0AA88ABH5_FICCA</name>
<comment type="caution">
    <text evidence="2">The sequence shown here is derived from an EMBL/GenBank/DDBJ whole genome shotgun (WGS) entry which is preliminary data.</text>
</comment>
<dbReference type="EMBL" id="BTGU01000033">
    <property type="protein sequence ID" value="GMN50177.1"/>
    <property type="molecule type" value="Genomic_DNA"/>
</dbReference>
<evidence type="ECO:0000313" key="2">
    <source>
        <dbReference type="EMBL" id="GMN50177.1"/>
    </source>
</evidence>
<accession>A0AA88ABH5</accession>
<proteinExistence type="predicted"/>
<feature type="region of interest" description="Disordered" evidence="1">
    <location>
        <begin position="1"/>
        <end position="26"/>
    </location>
</feature>
<dbReference type="AlphaFoldDB" id="A0AA88ABH5"/>